<evidence type="ECO:0000256" key="4">
    <source>
        <dbReference type="ARBA" id="ARBA00022692"/>
    </source>
</evidence>
<evidence type="ECO:0000256" key="9">
    <source>
        <dbReference type="ARBA" id="ARBA00023128"/>
    </source>
</evidence>
<keyword evidence="9" id="KW-0496">Mitochondrion</keyword>
<dbReference type="SUPFAM" id="SSF47473">
    <property type="entry name" value="EF-hand"/>
    <property type="match status" value="1"/>
</dbReference>
<dbReference type="PRINTS" id="PR00926">
    <property type="entry name" value="MITOCARRIER"/>
</dbReference>
<dbReference type="FunFam" id="1.50.40.10:FF:000004">
    <property type="entry name" value="Calcium-binding mitochondrial carrier protein Aralar1"/>
    <property type="match status" value="1"/>
</dbReference>
<evidence type="ECO:0000256" key="7">
    <source>
        <dbReference type="ARBA" id="ARBA00022837"/>
    </source>
</evidence>
<keyword evidence="7" id="KW-0106">Calcium</keyword>
<dbReference type="EMBL" id="KZ992861">
    <property type="protein sequence ID" value="RKP06549.1"/>
    <property type="molecule type" value="Genomic_DNA"/>
</dbReference>
<evidence type="ECO:0000259" key="16">
    <source>
        <dbReference type="PROSITE" id="PS50222"/>
    </source>
</evidence>
<dbReference type="STRING" id="78915.A0A4V1IW72"/>
<dbReference type="PANTHER" id="PTHR45678">
    <property type="entry name" value="MITOCHONDRIAL 2-OXODICARBOXYLATE CARRIER 1-RELATED"/>
    <property type="match status" value="1"/>
</dbReference>
<feature type="repeat" description="Solcar" evidence="15">
    <location>
        <begin position="401"/>
        <end position="488"/>
    </location>
</feature>
<keyword evidence="4 15" id="KW-0812">Transmembrane</keyword>
<evidence type="ECO:0000256" key="8">
    <source>
        <dbReference type="ARBA" id="ARBA00022989"/>
    </source>
</evidence>
<keyword evidence="6" id="KW-0999">Mitochondrion inner membrane</keyword>
<evidence type="ECO:0000256" key="10">
    <source>
        <dbReference type="ARBA" id="ARBA00023136"/>
    </source>
</evidence>
<dbReference type="InterPro" id="IPR018108">
    <property type="entry name" value="MCP_transmembrane"/>
</dbReference>
<evidence type="ECO:0000256" key="5">
    <source>
        <dbReference type="ARBA" id="ARBA00022737"/>
    </source>
</evidence>
<evidence type="ECO:0000256" key="12">
    <source>
        <dbReference type="ARBA" id="ARBA00059916"/>
    </source>
</evidence>
<dbReference type="InterPro" id="IPR002067">
    <property type="entry name" value="MCP"/>
</dbReference>
<dbReference type="GO" id="GO:0005313">
    <property type="term" value="F:L-glutamate transmembrane transporter activity"/>
    <property type="evidence" value="ECO:0007669"/>
    <property type="project" value="TreeGrafter"/>
</dbReference>
<proteinExistence type="inferred from homology"/>
<dbReference type="Pfam" id="PF00153">
    <property type="entry name" value="Mito_carr"/>
    <property type="match status" value="3"/>
</dbReference>
<keyword evidence="3" id="KW-0813">Transport</keyword>
<dbReference type="GO" id="GO:0005743">
    <property type="term" value="C:mitochondrial inner membrane"/>
    <property type="evidence" value="ECO:0007669"/>
    <property type="project" value="UniProtKB-SubCell"/>
</dbReference>
<dbReference type="InterPro" id="IPR002048">
    <property type="entry name" value="EF_hand_dom"/>
</dbReference>
<feature type="repeat" description="Solcar" evidence="15">
    <location>
        <begin position="499"/>
        <end position="587"/>
    </location>
</feature>
<evidence type="ECO:0000256" key="2">
    <source>
        <dbReference type="ARBA" id="ARBA00006375"/>
    </source>
</evidence>
<evidence type="ECO:0000256" key="13">
    <source>
        <dbReference type="ARBA" id="ARBA00073787"/>
    </source>
</evidence>
<protein>
    <recommendedName>
        <fullName evidence="13">Mitochondrial aspartate-glutamate transporter AGC1</fullName>
    </recommendedName>
    <alternativeName>
        <fullName evidence="14">Aspartate-glutamate carrier 1</fullName>
    </alternativeName>
</protein>
<dbReference type="AlphaFoldDB" id="A0A4V1IW72"/>
<dbReference type="OrthoDB" id="2161at2759"/>
<sequence>MAHAPKPVRLSQEHVLLLFDFADRRRRSLVSLDDFVVFHRVLARPDAEYQLAYRMFDPEGTGRIEMERFRQLLRSGLRADSPPFNPDCSWLSLYNHAGKQGEGRQWWTYAEFAQLLRGLPGERLRQAFHHYDPEHTGYITPEAFRDMVSSLARHRLSAYVLNHLTTLCSDTVATSAETTTGLVNYATVRAFYNVVRQLDSVDTVIRTAARNTADHRVDRMDFTDAAAQLGRSSMFSPLEVNVIFHFIKLEHPETSRFRPEDFRLLLDPSWTMPRSELAAVEVQDGETAKKPSRMAAFGLEAFKQAYSFGLGAIGGAVGATVVYPIDLVKTRMQNQRSAVVGELLYKNSMDCFRKVIRNEGVLGLYSGLGPQLVGVAPEKAIKLVMNDIVRAACRDPRTGELKIWHEVLAGCVAGGSQVVFTNPLEIVKIRLQVQGEMAKVANVPQRSAVWIVRELGLLGLYKGAGACLLRDIPFSGIYFTAYSHLKTDLFHEGQNGKRLNIWELLSAGAIAGMPAAYLTTPADVIKTRLQVEVRQGQTQYHGIMDAFRKIRREEGMRAFFKGGPARVLRSSPQFGTTLMVYELLQNWMPFSRIESSLGLGTAGAEAKRERERTSIDRVADAGLWRTRRALRLLQDLDFRFGMLSPSVAGAKQA</sequence>
<comment type="subunit">
    <text evidence="11">Homodimer (via N-terminus).</text>
</comment>
<evidence type="ECO:0000313" key="18">
    <source>
        <dbReference type="Proteomes" id="UP000271241"/>
    </source>
</evidence>
<keyword evidence="18" id="KW-1185">Reference proteome</keyword>
<dbReference type="Proteomes" id="UP000271241">
    <property type="component" value="Unassembled WGS sequence"/>
</dbReference>
<evidence type="ECO:0000313" key="17">
    <source>
        <dbReference type="EMBL" id="RKP06549.1"/>
    </source>
</evidence>
<evidence type="ECO:0000256" key="3">
    <source>
        <dbReference type="ARBA" id="ARBA00022448"/>
    </source>
</evidence>
<keyword evidence="5" id="KW-0677">Repeat</keyword>
<feature type="domain" description="EF-hand" evidence="16">
    <location>
        <begin position="119"/>
        <end position="154"/>
    </location>
</feature>
<comment type="similarity">
    <text evidence="2">Belongs to the mitochondrial carrier (TC 2.A.29) family.</text>
</comment>
<dbReference type="InterPro" id="IPR051028">
    <property type="entry name" value="Mito_Solute_Carrier"/>
</dbReference>
<evidence type="ECO:0000256" key="1">
    <source>
        <dbReference type="ARBA" id="ARBA00004448"/>
    </source>
</evidence>
<organism evidence="17 18">
    <name type="scientific">Thamnocephalis sphaerospora</name>
    <dbReference type="NCBI Taxonomy" id="78915"/>
    <lineage>
        <taxon>Eukaryota</taxon>
        <taxon>Fungi</taxon>
        <taxon>Fungi incertae sedis</taxon>
        <taxon>Zoopagomycota</taxon>
        <taxon>Zoopagomycotina</taxon>
        <taxon>Zoopagomycetes</taxon>
        <taxon>Zoopagales</taxon>
        <taxon>Sigmoideomycetaceae</taxon>
        <taxon>Thamnocephalis</taxon>
    </lineage>
</organism>
<comment type="function">
    <text evidence="12">Calcium-dependent mitochondrial aspartate and glutamate carrier. Transport of glutamate in mitochondria is required for mitochondrial transamination reactions and ornithine synthesis. Plays also a role in malate-aspartate NADH shuttle, which is critical for growth on acetate and fatty acids.</text>
</comment>
<accession>A0A4V1IW72</accession>
<dbReference type="InterPro" id="IPR011992">
    <property type="entry name" value="EF-hand-dom_pair"/>
</dbReference>
<dbReference type="Gene3D" id="1.10.238.10">
    <property type="entry name" value="EF-hand"/>
    <property type="match status" value="2"/>
</dbReference>
<feature type="repeat" description="Solcar" evidence="15">
    <location>
        <begin position="302"/>
        <end position="392"/>
    </location>
</feature>
<keyword evidence="10 15" id="KW-0472">Membrane</keyword>
<dbReference type="InterPro" id="IPR023395">
    <property type="entry name" value="MCP_dom_sf"/>
</dbReference>
<dbReference type="GO" id="GO:0043490">
    <property type="term" value="P:malate-aspartate shuttle"/>
    <property type="evidence" value="ECO:0007669"/>
    <property type="project" value="TreeGrafter"/>
</dbReference>
<dbReference type="PANTHER" id="PTHR45678:SF9">
    <property type="entry name" value="CALCIUM-BINDING MITOCHONDRIAL CARRIER PROTEIN ARALAR1"/>
    <property type="match status" value="1"/>
</dbReference>
<dbReference type="GO" id="GO:0015183">
    <property type="term" value="F:L-aspartate transmembrane transporter activity"/>
    <property type="evidence" value="ECO:0007669"/>
    <property type="project" value="TreeGrafter"/>
</dbReference>
<reference evidence="18" key="1">
    <citation type="journal article" date="2018" name="Nat. Microbiol.">
        <title>Leveraging single-cell genomics to expand the fungal tree of life.</title>
        <authorList>
            <person name="Ahrendt S.R."/>
            <person name="Quandt C.A."/>
            <person name="Ciobanu D."/>
            <person name="Clum A."/>
            <person name="Salamov A."/>
            <person name="Andreopoulos B."/>
            <person name="Cheng J.F."/>
            <person name="Woyke T."/>
            <person name="Pelin A."/>
            <person name="Henrissat B."/>
            <person name="Reynolds N.K."/>
            <person name="Benny G.L."/>
            <person name="Smith M.E."/>
            <person name="James T.Y."/>
            <person name="Grigoriev I.V."/>
        </authorList>
    </citation>
    <scope>NUCLEOTIDE SEQUENCE [LARGE SCALE GENOMIC DNA]</scope>
    <source>
        <strain evidence="18">RSA 1356</strain>
    </source>
</reference>
<dbReference type="GO" id="GO:0005509">
    <property type="term" value="F:calcium ion binding"/>
    <property type="evidence" value="ECO:0007669"/>
    <property type="project" value="InterPro"/>
</dbReference>
<dbReference type="Gene3D" id="1.50.40.10">
    <property type="entry name" value="Mitochondrial carrier domain"/>
    <property type="match status" value="1"/>
</dbReference>
<evidence type="ECO:0000256" key="15">
    <source>
        <dbReference type="PROSITE-ProRule" id="PRU00282"/>
    </source>
</evidence>
<evidence type="ECO:0000256" key="11">
    <source>
        <dbReference type="ARBA" id="ARBA00038674"/>
    </source>
</evidence>
<keyword evidence="8" id="KW-1133">Transmembrane helix</keyword>
<evidence type="ECO:0000256" key="6">
    <source>
        <dbReference type="ARBA" id="ARBA00022792"/>
    </source>
</evidence>
<gene>
    <name evidence="17" type="ORF">THASP1DRAFT_18344</name>
</gene>
<dbReference type="SUPFAM" id="SSF103506">
    <property type="entry name" value="Mitochondrial carrier"/>
    <property type="match status" value="1"/>
</dbReference>
<name>A0A4V1IW72_9FUNG</name>
<dbReference type="SMART" id="SM00054">
    <property type="entry name" value="EFh"/>
    <property type="match status" value="2"/>
</dbReference>
<dbReference type="PROSITE" id="PS50920">
    <property type="entry name" value="SOLCAR"/>
    <property type="match status" value="3"/>
</dbReference>
<dbReference type="PROSITE" id="PS50222">
    <property type="entry name" value="EF_HAND_2"/>
    <property type="match status" value="2"/>
</dbReference>
<comment type="subcellular location">
    <subcellularLocation>
        <location evidence="1">Mitochondrion inner membrane</location>
        <topology evidence="1">Multi-pass membrane protein</topology>
    </subcellularLocation>
</comment>
<feature type="domain" description="EF-hand" evidence="16">
    <location>
        <begin position="44"/>
        <end position="79"/>
    </location>
</feature>
<evidence type="ECO:0000256" key="14">
    <source>
        <dbReference type="ARBA" id="ARBA00082232"/>
    </source>
</evidence>